<dbReference type="Pfam" id="PF16092">
    <property type="entry name" value="CFAP61_N"/>
    <property type="match status" value="1"/>
</dbReference>
<gene>
    <name evidence="2" type="ORF">DTER00134_LOCUS5324</name>
</gene>
<evidence type="ECO:0000259" key="1">
    <source>
        <dbReference type="Pfam" id="PF16092"/>
    </source>
</evidence>
<proteinExistence type="predicted"/>
<protein>
    <recommendedName>
        <fullName evidence="1">Cilia- and flagella-associated protein 61 N-terminal domain-containing protein</fullName>
    </recommendedName>
</protein>
<dbReference type="PANTHER" id="PTHR21178">
    <property type="entry name" value="CILIA- AND FLAGELLA-ASSOCIATED PROTEIN 61"/>
    <property type="match status" value="1"/>
</dbReference>
<feature type="domain" description="Cilia- and flagella-associated protein 61 N-terminal" evidence="1">
    <location>
        <begin position="20"/>
        <end position="159"/>
    </location>
</feature>
<name>A0A7S3QR82_DUNTE</name>
<dbReference type="InterPro" id="IPR032151">
    <property type="entry name" value="CFAP61_N"/>
</dbReference>
<dbReference type="AlphaFoldDB" id="A0A7S3QR82"/>
<organism evidence="2">
    <name type="scientific">Dunaliella tertiolecta</name>
    <name type="common">Green alga</name>
    <dbReference type="NCBI Taxonomy" id="3047"/>
    <lineage>
        <taxon>Eukaryota</taxon>
        <taxon>Viridiplantae</taxon>
        <taxon>Chlorophyta</taxon>
        <taxon>core chlorophytes</taxon>
        <taxon>Chlorophyceae</taxon>
        <taxon>CS clade</taxon>
        <taxon>Chlamydomonadales</taxon>
        <taxon>Dunaliellaceae</taxon>
        <taxon>Dunaliella</taxon>
    </lineage>
</organism>
<sequence length="579" mass="63134">MNAQPSVFAITMACLDELYEPQAWNFLQEAFDAFPDKQYCVLTLPHDSPEPPLVSSFTRLDPLPGNSFPEVLYLINRHALIEGFEVRRAEEADAEGVSMLVSGMPNSAHVQDLFRNAQARGTAVVASVQGEVVGLATVSTSVDLVMLKANFSLSHLVNLPDQMSSEHAEIDMVCLNPIFAHRARELLSGVHRILKKTVLYYALPPGQAIPDTLDVMQQVPPRHVDPPAELEAEFALYMFSRKSAFLKRQCVNAQVVVVGASETGLAAVERMLLHPRLHLNFITLLAPGGIQMGDLASQYTKSIIARLGLQARVSVLNAEMVGLDRAERVIALNDGAQLNYDFLLITCGLQEPTASFFAQRDPEVAGNVCGTQELTSDFMFGDSLTMERIVLYGSTLDAIQAWSVLELRGGMSRLYSFCAPPAPPDPMVQVLQAAAEKLHIELPEPQPARLRALEFTDENDAKPMASFEEGSPVADSHVDLVIGCQQKQVPTSIFTALNDSGVVFDGRIVVDCAMCSSDPNIYAAGSCAKLSRRYGDNVLLQGYNARALGTVSADASTRLKCVHVCARMCACNFVFGYCF</sequence>
<dbReference type="InterPro" id="IPR038884">
    <property type="entry name" value="CFAP61"/>
</dbReference>
<evidence type="ECO:0000313" key="2">
    <source>
        <dbReference type="EMBL" id="CAE0490253.1"/>
    </source>
</evidence>
<dbReference type="Gene3D" id="3.50.50.60">
    <property type="entry name" value="FAD/NAD(P)-binding domain"/>
    <property type="match status" value="1"/>
</dbReference>
<dbReference type="EMBL" id="HBIP01009610">
    <property type="protein sequence ID" value="CAE0490253.1"/>
    <property type="molecule type" value="Transcribed_RNA"/>
</dbReference>
<dbReference type="PANTHER" id="PTHR21178:SF8">
    <property type="entry name" value="CILIA- AND FLAGELLA-ASSOCIATED PROTEIN 61"/>
    <property type="match status" value="1"/>
</dbReference>
<dbReference type="SUPFAM" id="SSF51905">
    <property type="entry name" value="FAD/NAD(P)-binding domain"/>
    <property type="match status" value="1"/>
</dbReference>
<reference evidence="2" key="1">
    <citation type="submission" date="2021-01" db="EMBL/GenBank/DDBJ databases">
        <authorList>
            <person name="Corre E."/>
            <person name="Pelletier E."/>
            <person name="Niang G."/>
            <person name="Scheremetjew M."/>
            <person name="Finn R."/>
            <person name="Kale V."/>
            <person name="Holt S."/>
            <person name="Cochrane G."/>
            <person name="Meng A."/>
            <person name="Brown T."/>
            <person name="Cohen L."/>
        </authorList>
    </citation>
    <scope>NUCLEOTIDE SEQUENCE</scope>
    <source>
        <strain evidence="2">CCMP1320</strain>
    </source>
</reference>
<accession>A0A7S3QR82</accession>
<dbReference type="Gene3D" id="3.50.50.100">
    <property type="match status" value="1"/>
</dbReference>
<dbReference type="InterPro" id="IPR036188">
    <property type="entry name" value="FAD/NAD-bd_sf"/>
</dbReference>